<accession>A0ABN9WHX4</accession>
<sequence length="515" mass="57929">MAGHACGVFTDDKVTDWDQLEWNKFDMSAYAVAFEVADRANAQKIVSQPARYVPKALKKGRTEASVKNMTSEQKDRMKAAMLVKVLDWTANDKLEWLPIHTKTNPADVLKTRWALTWKKVRSDEKGAHCAVGAQADGEGSRRWMDVEMKFQKALRWIPREEGQFKPAGLAVSQDLNGRTTIHQKEFIDNIKTIPRYQTQCSVFQSRGPTATIETLFGINKMIRQIKMDPNYKLSVELFKGTTMLVGWSDAAWANRPDGLSAGGYVIGIAPDETLKNKQTPIGWASYRNGKLQRVAARSSLAAEVQALTVAEDELFMVRLMWAELNGFVSDVARNVNACLCVDTKIIYDCLAKQVQMQTLAEKQTALELLACEGYIEKTGLIVIWCRSEANLSDSLTKAAAFGPIELYMRTGCWALVDDEEHLSAKKRKERGLIRPETNKRDFASLIRDAFEHAEISLPDAANSGEENYRDLVYSGPPDRGRLLLLSGRGRGCEQEVFQRPGDREPKVTNFLQYQM</sequence>
<proteinExistence type="predicted"/>
<keyword evidence="2" id="KW-1185">Reference proteome</keyword>
<dbReference type="Proteomes" id="UP001189429">
    <property type="component" value="Unassembled WGS sequence"/>
</dbReference>
<dbReference type="EMBL" id="CAUYUJ010018581">
    <property type="protein sequence ID" value="CAK0884738.1"/>
    <property type="molecule type" value="Genomic_DNA"/>
</dbReference>
<name>A0ABN9WHX4_9DINO</name>
<reference evidence="1" key="1">
    <citation type="submission" date="2023-10" db="EMBL/GenBank/DDBJ databases">
        <authorList>
            <person name="Chen Y."/>
            <person name="Shah S."/>
            <person name="Dougan E. K."/>
            <person name="Thang M."/>
            <person name="Chan C."/>
        </authorList>
    </citation>
    <scope>NUCLEOTIDE SEQUENCE [LARGE SCALE GENOMIC DNA]</scope>
</reference>
<evidence type="ECO:0000313" key="1">
    <source>
        <dbReference type="EMBL" id="CAK0884738.1"/>
    </source>
</evidence>
<gene>
    <name evidence="1" type="ORF">PCOR1329_LOCUS66554</name>
</gene>
<protein>
    <recommendedName>
        <fullName evidence="3">RNA-directed RNA polymerase</fullName>
    </recommendedName>
</protein>
<organism evidence="1 2">
    <name type="scientific">Prorocentrum cordatum</name>
    <dbReference type="NCBI Taxonomy" id="2364126"/>
    <lineage>
        <taxon>Eukaryota</taxon>
        <taxon>Sar</taxon>
        <taxon>Alveolata</taxon>
        <taxon>Dinophyceae</taxon>
        <taxon>Prorocentrales</taxon>
        <taxon>Prorocentraceae</taxon>
        <taxon>Prorocentrum</taxon>
    </lineage>
</organism>
<evidence type="ECO:0000313" key="2">
    <source>
        <dbReference type="Proteomes" id="UP001189429"/>
    </source>
</evidence>
<comment type="caution">
    <text evidence="1">The sequence shown here is derived from an EMBL/GenBank/DDBJ whole genome shotgun (WGS) entry which is preliminary data.</text>
</comment>
<evidence type="ECO:0008006" key="3">
    <source>
        <dbReference type="Google" id="ProtNLM"/>
    </source>
</evidence>